<name>A0ABV2T645_9BACT</name>
<dbReference type="SMART" id="SM00360">
    <property type="entry name" value="RRM"/>
    <property type="match status" value="1"/>
</dbReference>
<dbReference type="RefSeq" id="WP_354660745.1">
    <property type="nucleotide sequence ID" value="NZ_JBEXAC010000001.1"/>
</dbReference>
<gene>
    <name evidence="4" type="ORF">ABR189_12050</name>
</gene>
<comment type="caution">
    <text evidence="4">The sequence shown here is derived from an EMBL/GenBank/DDBJ whole genome shotgun (WGS) entry which is preliminary data.</text>
</comment>
<reference evidence="4 5" key="1">
    <citation type="submission" date="2024-06" db="EMBL/GenBank/DDBJ databases">
        <title>Chitinophaga defluvii sp. nov., isolated from municipal sewage.</title>
        <authorList>
            <person name="Zhang L."/>
        </authorList>
    </citation>
    <scope>NUCLEOTIDE SEQUENCE [LARGE SCALE GENOMIC DNA]</scope>
    <source>
        <strain evidence="4 5">H8</strain>
    </source>
</reference>
<protein>
    <submittedName>
        <fullName evidence="4">RNA-binding protein</fullName>
    </submittedName>
</protein>
<dbReference type="InterPro" id="IPR035979">
    <property type="entry name" value="RBD_domain_sf"/>
</dbReference>
<keyword evidence="1" id="KW-0694">RNA-binding</keyword>
<evidence type="ECO:0000259" key="3">
    <source>
        <dbReference type="PROSITE" id="PS50102"/>
    </source>
</evidence>
<dbReference type="Proteomes" id="UP001549749">
    <property type="component" value="Unassembled WGS sequence"/>
</dbReference>
<dbReference type="Gene3D" id="3.30.70.330">
    <property type="match status" value="1"/>
</dbReference>
<evidence type="ECO:0000313" key="5">
    <source>
        <dbReference type="Proteomes" id="UP001549749"/>
    </source>
</evidence>
<sequence length="110" mass="11732">MTIYVGNLSHQAGEQELYELFAEFGAISSAKVVRDSFSGQSRGFAFVEIAEQAEAEAAIAALHETEFMQRTIIVNEAKPRTNTRPGGGGRGGFNNRGGGGGGRGGYNNRY</sequence>
<dbReference type="InterPro" id="IPR000504">
    <property type="entry name" value="RRM_dom"/>
</dbReference>
<keyword evidence="5" id="KW-1185">Reference proteome</keyword>
<dbReference type="Pfam" id="PF00076">
    <property type="entry name" value="RRM_1"/>
    <property type="match status" value="1"/>
</dbReference>
<dbReference type="PROSITE" id="PS50102">
    <property type="entry name" value="RRM"/>
    <property type="match status" value="1"/>
</dbReference>
<dbReference type="EMBL" id="JBEXAC010000001">
    <property type="protein sequence ID" value="MET6998110.1"/>
    <property type="molecule type" value="Genomic_DNA"/>
</dbReference>
<feature type="compositionally biased region" description="Gly residues" evidence="2">
    <location>
        <begin position="85"/>
        <end position="110"/>
    </location>
</feature>
<evidence type="ECO:0000256" key="1">
    <source>
        <dbReference type="ARBA" id="ARBA00022884"/>
    </source>
</evidence>
<organism evidence="4 5">
    <name type="scientific">Chitinophaga defluvii</name>
    <dbReference type="NCBI Taxonomy" id="3163343"/>
    <lineage>
        <taxon>Bacteria</taxon>
        <taxon>Pseudomonadati</taxon>
        <taxon>Bacteroidota</taxon>
        <taxon>Chitinophagia</taxon>
        <taxon>Chitinophagales</taxon>
        <taxon>Chitinophagaceae</taxon>
        <taxon>Chitinophaga</taxon>
    </lineage>
</organism>
<evidence type="ECO:0000256" key="2">
    <source>
        <dbReference type="SAM" id="MobiDB-lite"/>
    </source>
</evidence>
<dbReference type="InterPro" id="IPR052462">
    <property type="entry name" value="SLIRP/GR-RBP-like"/>
</dbReference>
<proteinExistence type="predicted"/>
<dbReference type="SUPFAM" id="SSF54928">
    <property type="entry name" value="RNA-binding domain, RBD"/>
    <property type="match status" value="1"/>
</dbReference>
<evidence type="ECO:0000313" key="4">
    <source>
        <dbReference type="EMBL" id="MET6998110.1"/>
    </source>
</evidence>
<dbReference type="InterPro" id="IPR012677">
    <property type="entry name" value="Nucleotide-bd_a/b_plait_sf"/>
</dbReference>
<feature type="region of interest" description="Disordered" evidence="2">
    <location>
        <begin position="73"/>
        <end position="110"/>
    </location>
</feature>
<dbReference type="PANTHER" id="PTHR48027">
    <property type="entry name" value="HETEROGENEOUS NUCLEAR RIBONUCLEOPROTEIN 87F-RELATED"/>
    <property type="match status" value="1"/>
</dbReference>
<accession>A0ABV2T645</accession>
<feature type="domain" description="RRM" evidence="3">
    <location>
        <begin position="1"/>
        <end position="79"/>
    </location>
</feature>